<dbReference type="Gene3D" id="1.10.287.260">
    <property type="match status" value="1"/>
</dbReference>
<dbReference type="PROSITE" id="PS00489">
    <property type="entry name" value="RNA_POL_PHAGE_2"/>
    <property type="match status" value="1"/>
</dbReference>
<dbReference type="Gene3D" id="1.10.287.280">
    <property type="match status" value="1"/>
</dbReference>
<keyword evidence="14" id="KW-1185">Reference proteome</keyword>
<keyword evidence="4 10" id="KW-0808">Transferase</keyword>
<dbReference type="InterPro" id="IPR029262">
    <property type="entry name" value="RPOL_N"/>
</dbReference>
<sequence>MSLPLARQLAASNRQRVFLLRHSQQKQHLLTKVTAATTAYYTKHCYSSAATATAEETVVPNQPSPVILPNPALQAFRHNARVMPSNIAEQFAVLNACIRSGDMARAERIMKELHRTKTDEMKTFADLHIYNTFLNGFADKSMGHECLLWLDNMRAYGLSPDANSYAIVAKAYLKNRAFRRARATLQEMQAETSITVQDVIKSDFLTENDVNLFRKIISESAGNTTAEVQKLLQELEKATTDVLKESSIAMEQINSHAEALASAASSALSAQSNPDIITDVPEARQTEAMGVAFLREQLQALQDPQKVVKMDPYELQLGLEQQGYDVAMQRLLHMKESSRERGDTLAAMNLTPLKNIMWEWHQKTVPLIVKEIEECDAVQGRGQDRKMYGPFLKLLKPETLSMITMMELLRLHNSSGIADGMKTARAVIDVGKAVEMEYNAIQIKRASAKRTQKNYEVHNLFASGKLFNMAVRRAHMDMVKQQEGVGELLESSSEGDTGTSSQSEWTPVWPSTIRAKVGSVLASIFIDAAKIPVPSFNPETGEKIVEHIPAFFHTYQYVKGKRVGIIKFSEPLTNLLSREPVRDTLHPRLLPMIVLPRPWLSYNSGGYLSAKSSCMRIKDSPEQLIYLHKASEQDRINAVLAGLDVLGSTQWRVNTNVFNVVLEAWNTGEAIADIPPAIDEHAPLPPKPENYDTDPKAKFNWVNMVKQQQTEEKNKHSLRCDVNYKVETARAFLNLPMFFPHNMDFRGRAYPIPPTLNHLGNDLCRGILMFGEAKPLGERGWRWLKIHLANLYGYDKHSFSEREHFTVENLPNILDSVENPLTGSRWWLNAESPWQCLAACYEVAAAHRSGNPEGFMSHIPIHQDGTCNGLQHYAALGGDLAGAEAVNLAPSDRPADVYTGVADIVNRLVEKEAAEGDELAQVLVGKISRKVVKQTVMTNVYGVTFIGARQQIISRLRERDDIPPEVLYNAAGYLAKKVFASLGEMFNGARLIQDWLTDTARRIAKSIPEEALIEAGIIEKKSTDSPVEEALEPTKKLKKKGRAATKKTFSARNPSSNQMTSVIWTTPLGLPIVQPYRRSGKKQVATLLQTVFIEDPEASRPVNALKQSTAFPPNFVHSLDATHMLMSAVACHEQGMTFASVHDSYWTHACDVDAMNKVIRDQFIELHSQPIMENLYNEFLERYKDYKVPVVNEINSKGKKKASAKKATTIEEEEGESLLGFTDEVDDEIKEEKNAMDALFGAENDDINDDLVDEVEAEVSEEQSKSKKRATRKYDYTWENLELAPLPKKGEFDIKQVRESDYFFH</sequence>
<evidence type="ECO:0000259" key="12">
    <source>
        <dbReference type="SMART" id="SM01311"/>
    </source>
</evidence>
<name>A0A8H7VLL3_9FUNG</name>
<dbReference type="InterPro" id="IPR002092">
    <property type="entry name" value="DNA-dir_Rpol_phage-type"/>
</dbReference>
<dbReference type="Gene3D" id="1.25.40.10">
    <property type="entry name" value="Tetratricopeptide repeat domain"/>
    <property type="match status" value="1"/>
</dbReference>
<dbReference type="SMART" id="SM01311">
    <property type="entry name" value="RPOL_N"/>
    <property type="match status" value="1"/>
</dbReference>
<keyword evidence="7 10" id="KW-0804">Transcription</keyword>
<evidence type="ECO:0000313" key="13">
    <source>
        <dbReference type="EMBL" id="KAG2225140.1"/>
    </source>
</evidence>
<dbReference type="GO" id="GO:0006390">
    <property type="term" value="P:mitochondrial transcription"/>
    <property type="evidence" value="ECO:0007669"/>
    <property type="project" value="TreeGrafter"/>
</dbReference>
<dbReference type="NCBIfam" id="TIGR00756">
    <property type="entry name" value="PPR"/>
    <property type="match status" value="1"/>
</dbReference>
<dbReference type="OrthoDB" id="276422at2759"/>
<comment type="caution">
    <text evidence="13">The sequence shown here is derived from an EMBL/GenBank/DDBJ whole genome shotgun (WGS) entry which is preliminary data.</text>
</comment>
<evidence type="ECO:0000256" key="3">
    <source>
        <dbReference type="ARBA" id="ARBA00022478"/>
    </source>
</evidence>
<evidence type="ECO:0000256" key="9">
    <source>
        <dbReference type="PROSITE-ProRule" id="PRU00708"/>
    </source>
</evidence>
<dbReference type="GO" id="GO:0034245">
    <property type="term" value="C:mitochondrial DNA-directed RNA polymerase complex"/>
    <property type="evidence" value="ECO:0007669"/>
    <property type="project" value="TreeGrafter"/>
</dbReference>
<dbReference type="Pfam" id="PF00940">
    <property type="entry name" value="RNA_pol"/>
    <property type="match status" value="1"/>
</dbReference>
<protein>
    <recommendedName>
        <fullName evidence="2 10">DNA-directed RNA polymerase</fullName>
        <ecNumber evidence="2 10">2.7.7.6</ecNumber>
    </recommendedName>
</protein>
<proteinExistence type="inferred from homology"/>
<dbReference type="InterPro" id="IPR002885">
    <property type="entry name" value="PPR_rpt"/>
</dbReference>
<evidence type="ECO:0000256" key="11">
    <source>
        <dbReference type="SAM" id="MobiDB-lite"/>
    </source>
</evidence>
<keyword evidence="5 10" id="KW-0548">Nucleotidyltransferase</keyword>
<dbReference type="Proteomes" id="UP000646827">
    <property type="component" value="Unassembled WGS sequence"/>
</dbReference>
<reference evidence="13 14" key="1">
    <citation type="submission" date="2020-12" db="EMBL/GenBank/DDBJ databases">
        <title>Metabolic potential, ecology and presence of endohyphal bacteria is reflected in genomic diversity of Mucoromycotina.</title>
        <authorList>
            <person name="Muszewska A."/>
            <person name="Okrasinska A."/>
            <person name="Steczkiewicz K."/>
            <person name="Drgas O."/>
            <person name="Orlowska M."/>
            <person name="Perlinska-Lenart U."/>
            <person name="Aleksandrzak-Piekarczyk T."/>
            <person name="Szatraj K."/>
            <person name="Zielenkiewicz U."/>
            <person name="Pilsyk S."/>
            <person name="Malc E."/>
            <person name="Mieczkowski P."/>
            <person name="Kruszewska J.S."/>
            <person name="Biernat P."/>
            <person name="Pawlowska J."/>
        </authorList>
    </citation>
    <scope>NUCLEOTIDE SEQUENCE [LARGE SCALE GENOMIC DNA]</scope>
    <source>
        <strain evidence="13 14">CBS 142.35</strain>
    </source>
</reference>
<dbReference type="PROSITE" id="PS51375">
    <property type="entry name" value="PPR"/>
    <property type="match status" value="1"/>
</dbReference>
<organism evidence="13 14">
    <name type="scientific">Circinella minor</name>
    <dbReference type="NCBI Taxonomy" id="1195481"/>
    <lineage>
        <taxon>Eukaryota</taxon>
        <taxon>Fungi</taxon>
        <taxon>Fungi incertae sedis</taxon>
        <taxon>Mucoromycota</taxon>
        <taxon>Mucoromycotina</taxon>
        <taxon>Mucoromycetes</taxon>
        <taxon>Mucorales</taxon>
        <taxon>Lichtheimiaceae</taxon>
        <taxon>Circinella</taxon>
    </lineage>
</organism>
<gene>
    <name evidence="13" type="ORF">INT45_011823</name>
</gene>
<dbReference type="GO" id="GO:0003899">
    <property type="term" value="F:DNA-directed RNA polymerase activity"/>
    <property type="evidence" value="ECO:0007669"/>
    <property type="project" value="UniProtKB-EC"/>
</dbReference>
<dbReference type="PROSITE" id="PS00900">
    <property type="entry name" value="RNA_POL_PHAGE_1"/>
    <property type="match status" value="1"/>
</dbReference>
<dbReference type="InterPro" id="IPR043502">
    <property type="entry name" value="DNA/RNA_pol_sf"/>
</dbReference>
<comment type="function">
    <text evidence="10">DNA-dependent RNA polymerase catalyzes the transcription of DNA into RNA using the four ribonucleoside triphosphates as substrates.</text>
</comment>
<evidence type="ECO:0000313" key="14">
    <source>
        <dbReference type="Proteomes" id="UP000646827"/>
    </source>
</evidence>
<dbReference type="SUPFAM" id="SSF56672">
    <property type="entry name" value="DNA/RNA polymerases"/>
    <property type="match status" value="1"/>
</dbReference>
<evidence type="ECO:0000256" key="1">
    <source>
        <dbReference type="ARBA" id="ARBA00009493"/>
    </source>
</evidence>
<feature type="repeat" description="PPR" evidence="9">
    <location>
        <begin position="126"/>
        <end position="160"/>
    </location>
</feature>
<evidence type="ECO:0000256" key="5">
    <source>
        <dbReference type="ARBA" id="ARBA00022695"/>
    </source>
</evidence>
<dbReference type="Gene3D" id="1.10.150.20">
    <property type="entry name" value="5' to 3' exonuclease, C-terminal subdomain"/>
    <property type="match status" value="1"/>
</dbReference>
<comment type="catalytic activity">
    <reaction evidence="8 10">
        <text>RNA(n) + a ribonucleoside 5'-triphosphate = RNA(n+1) + diphosphate</text>
        <dbReference type="Rhea" id="RHEA:21248"/>
        <dbReference type="Rhea" id="RHEA-COMP:14527"/>
        <dbReference type="Rhea" id="RHEA-COMP:17342"/>
        <dbReference type="ChEBI" id="CHEBI:33019"/>
        <dbReference type="ChEBI" id="CHEBI:61557"/>
        <dbReference type="ChEBI" id="CHEBI:140395"/>
        <dbReference type="EC" id="2.7.7.6"/>
    </reaction>
</comment>
<dbReference type="FunFam" id="1.10.287.260:FF:000001">
    <property type="entry name" value="DNA-directed RNA polymerase"/>
    <property type="match status" value="1"/>
</dbReference>
<dbReference type="PANTHER" id="PTHR10102">
    <property type="entry name" value="DNA-DIRECTED RNA POLYMERASE, MITOCHONDRIAL"/>
    <property type="match status" value="1"/>
</dbReference>
<feature type="domain" description="DNA-directed RNA polymerase N-terminal" evidence="12">
    <location>
        <begin position="314"/>
        <end position="648"/>
    </location>
</feature>
<feature type="compositionally biased region" description="Low complexity" evidence="11">
    <location>
        <begin position="485"/>
        <end position="504"/>
    </location>
</feature>
<dbReference type="FunFam" id="1.10.287.280:FF:000001">
    <property type="entry name" value="DNA-directed RNA polymerase"/>
    <property type="match status" value="1"/>
</dbReference>
<dbReference type="InterPro" id="IPR024075">
    <property type="entry name" value="DNA-dir_RNA_pol_helix_hairp_sf"/>
</dbReference>
<dbReference type="Gene3D" id="1.10.1320.10">
    <property type="entry name" value="DNA-directed RNA polymerase, N-terminal domain"/>
    <property type="match status" value="1"/>
</dbReference>
<evidence type="ECO:0000256" key="6">
    <source>
        <dbReference type="ARBA" id="ARBA00022946"/>
    </source>
</evidence>
<dbReference type="InterPro" id="IPR037159">
    <property type="entry name" value="RNA_POL_N_sf"/>
</dbReference>
<comment type="similarity">
    <text evidence="1 10">Belongs to the phage and mitochondrial RNA polymerase family.</text>
</comment>
<evidence type="ECO:0000256" key="10">
    <source>
        <dbReference type="RuleBase" id="RU003805"/>
    </source>
</evidence>
<dbReference type="EMBL" id="JAEPRB010000032">
    <property type="protein sequence ID" value="KAG2225140.1"/>
    <property type="molecule type" value="Genomic_DNA"/>
</dbReference>
<keyword evidence="3 10" id="KW-0240">DNA-directed RNA polymerase</keyword>
<feature type="region of interest" description="Disordered" evidence="11">
    <location>
        <begin position="485"/>
        <end position="505"/>
    </location>
</feature>
<dbReference type="PANTHER" id="PTHR10102:SF0">
    <property type="entry name" value="DNA-DIRECTED RNA POLYMERASE, MITOCHONDRIAL"/>
    <property type="match status" value="1"/>
</dbReference>
<dbReference type="EC" id="2.7.7.6" evidence="2 10"/>
<dbReference type="InterPro" id="IPR011990">
    <property type="entry name" value="TPR-like_helical_dom_sf"/>
</dbReference>
<accession>A0A8H7VLL3</accession>
<dbReference type="Pfam" id="PF14700">
    <property type="entry name" value="RPOL_N"/>
    <property type="match status" value="1"/>
</dbReference>
<evidence type="ECO:0000256" key="8">
    <source>
        <dbReference type="ARBA" id="ARBA00048552"/>
    </source>
</evidence>
<dbReference type="GO" id="GO:0001018">
    <property type="term" value="F:mitochondrial promoter sequence-specific DNA binding"/>
    <property type="evidence" value="ECO:0007669"/>
    <property type="project" value="TreeGrafter"/>
</dbReference>
<evidence type="ECO:0000256" key="4">
    <source>
        <dbReference type="ARBA" id="ARBA00022679"/>
    </source>
</evidence>
<dbReference type="InterPro" id="IPR046950">
    <property type="entry name" value="DNA-dir_Rpol_C_phage-type"/>
</dbReference>
<evidence type="ECO:0000256" key="7">
    <source>
        <dbReference type="ARBA" id="ARBA00023163"/>
    </source>
</evidence>
<keyword evidence="6" id="KW-0809">Transit peptide</keyword>
<evidence type="ECO:0000256" key="2">
    <source>
        <dbReference type="ARBA" id="ARBA00012418"/>
    </source>
</evidence>